<dbReference type="InterPro" id="IPR036388">
    <property type="entry name" value="WH-like_DNA-bd_sf"/>
</dbReference>
<dbReference type="PANTHER" id="PTHR30118:SF6">
    <property type="entry name" value="HTH-TYPE TRANSCRIPTIONAL REGULATOR LEUO"/>
    <property type="match status" value="1"/>
</dbReference>
<gene>
    <name evidence="6" type="primary">leuO_1</name>
    <name evidence="6" type="ORF">SIN8267_01214</name>
</gene>
<evidence type="ECO:0000256" key="1">
    <source>
        <dbReference type="ARBA" id="ARBA00009437"/>
    </source>
</evidence>
<dbReference type="SUPFAM" id="SSF53850">
    <property type="entry name" value="Periplasmic binding protein-like II"/>
    <property type="match status" value="1"/>
</dbReference>
<keyword evidence="2" id="KW-0805">Transcription regulation</keyword>
<comment type="similarity">
    <text evidence="1">Belongs to the LysR transcriptional regulatory family.</text>
</comment>
<evidence type="ECO:0000259" key="5">
    <source>
        <dbReference type="PROSITE" id="PS50931"/>
    </source>
</evidence>
<proteinExistence type="inferred from homology"/>
<dbReference type="RefSeq" id="WP_237443769.1">
    <property type="nucleotide sequence ID" value="NZ_CAKLPX010000001.1"/>
</dbReference>
<comment type="caution">
    <text evidence="6">The sequence shown here is derived from an EMBL/GenBank/DDBJ whole genome shotgun (WGS) entry which is preliminary data.</text>
</comment>
<evidence type="ECO:0000256" key="3">
    <source>
        <dbReference type="ARBA" id="ARBA00023125"/>
    </source>
</evidence>
<dbReference type="InterPro" id="IPR005119">
    <property type="entry name" value="LysR_subst-bd"/>
</dbReference>
<dbReference type="Proteomes" id="UP000838100">
    <property type="component" value="Unassembled WGS sequence"/>
</dbReference>
<keyword evidence="4" id="KW-0804">Transcription</keyword>
<dbReference type="EMBL" id="CAKLPX010000001">
    <property type="protein sequence ID" value="CAH0991113.1"/>
    <property type="molecule type" value="Genomic_DNA"/>
</dbReference>
<dbReference type="PANTHER" id="PTHR30118">
    <property type="entry name" value="HTH-TYPE TRANSCRIPTIONAL REGULATOR LEUO-RELATED"/>
    <property type="match status" value="1"/>
</dbReference>
<evidence type="ECO:0000256" key="4">
    <source>
        <dbReference type="ARBA" id="ARBA00023163"/>
    </source>
</evidence>
<dbReference type="Pfam" id="PF03466">
    <property type="entry name" value="LysR_substrate"/>
    <property type="match status" value="1"/>
</dbReference>
<dbReference type="Pfam" id="PF00126">
    <property type="entry name" value="HTH_1"/>
    <property type="match status" value="1"/>
</dbReference>
<dbReference type="Gene3D" id="3.40.190.10">
    <property type="entry name" value="Periplasmic binding protein-like II"/>
    <property type="match status" value="2"/>
</dbReference>
<sequence length="299" mass="34103">MAQDKHVDLNLLRVFMTVCRTGSITLAAEELNLNQSSVSNAITRFKNVVGEPLFLRAGRGVEPTSFAQNLFKELEQSMDTINQLLTTGSFDPIQTRREFKVVASDFVIQQLLQPLQELLQPLSVTVVFKEFQGGEQQTDDILSLEKADLVIDMKPKLDSGWHSQKLISESIVVIARHNHPRLKKGLSLQAYLSEQHVFYRLRESNTTVMEQVLNARFPKRNMLSEHSSCLSMFATVKKTDAVGLTLTSYAEEFAPLFDLQVLEPPFTTKPFEFYMIWHKKFTNNPAHQWLRESIVSVVD</sequence>
<dbReference type="SUPFAM" id="SSF46785">
    <property type="entry name" value="Winged helix' DNA-binding domain"/>
    <property type="match status" value="1"/>
</dbReference>
<name>A0ABN8EFD5_9GAMM</name>
<dbReference type="PROSITE" id="PS50931">
    <property type="entry name" value="HTH_LYSR"/>
    <property type="match status" value="1"/>
</dbReference>
<dbReference type="InterPro" id="IPR036390">
    <property type="entry name" value="WH_DNA-bd_sf"/>
</dbReference>
<accession>A0ABN8EFD5</accession>
<evidence type="ECO:0000313" key="7">
    <source>
        <dbReference type="Proteomes" id="UP000838100"/>
    </source>
</evidence>
<dbReference type="InterPro" id="IPR050389">
    <property type="entry name" value="LysR-type_TF"/>
</dbReference>
<feature type="domain" description="HTH lysR-type" evidence="5">
    <location>
        <begin position="7"/>
        <end position="64"/>
    </location>
</feature>
<evidence type="ECO:0000256" key="2">
    <source>
        <dbReference type="ARBA" id="ARBA00023015"/>
    </source>
</evidence>
<keyword evidence="3" id="KW-0238">DNA-binding</keyword>
<dbReference type="InterPro" id="IPR000847">
    <property type="entry name" value="LysR_HTH_N"/>
</dbReference>
<protein>
    <submittedName>
        <fullName evidence="6">HTH-type transcriptional regulator LeuO</fullName>
    </submittedName>
</protein>
<dbReference type="Gene3D" id="1.10.10.10">
    <property type="entry name" value="Winged helix-like DNA-binding domain superfamily/Winged helix DNA-binding domain"/>
    <property type="match status" value="1"/>
</dbReference>
<organism evidence="6 7">
    <name type="scientific">Sinobacterium norvegicum</name>
    <dbReference type="NCBI Taxonomy" id="1641715"/>
    <lineage>
        <taxon>Bacteria</taxon>
        <taxon>Pseudomonadati</taxon>
        <taxon>Pseudomonadota</taxon>
        <taxon>Gammaproteobacteria</taxon>
        <taxon>Cellvibrionales</taxon>
        <taxon>Spongiibacteraceae</taxon>
        <taxon>Sinobacterium</taxon>
    </lineage>
</organism>
<evidence type="ECO:0000313" key="6">
    <source>
        <dbReference type="EMBL" id="CAH0991113.1"/>
    </source>
</evidence>
<keyword evidence="7" id="KW-1185">Reference proteome</keyword>
<reference evidence="6" key="1">
    <citation type="submission" date="2021-12" db="EMBL/GenBank/DDBJ databases">
        <authorList>
            <person name="Rodrigo-Torres L."/>
            <person name="Arahal R. D."/>
            <person name="Lucena T."/>
        </authorList>
    </citation>
    <scope>NUCLEOTIDE SEQUENCE</scope>
    <source>
        <strain evidence="6">CECT 8267</strain>
    </source>
</reference>